<dbReference type="PROSITE" id="PS51257">
    <property type="entry name" value="PROKAR_LIPOPROTEIN"/>
    <property type="match status" value="1"/>
</dbReference>
<evidence type="ECO:0000256" key="1">
    <source>
        <dbReference type="SAM" id="SignalP"/>
    </source>
</evidence>
<evidence type="ECO:0000313" key="2">
    <source>
        <dbReference type="EMBL" id="ATB34097.1"/>
    </source>
</evidence>
<accession>A0A250ISD2</accession>
<dbReference type="AlphaFoldDB" id="A0A250ISD2"/>
<dbReference type="KEGG" id="mbd:MEBOL_007598"/>
<dbReference type="RefSeq" id="WP_095982042.1">
    <property type="nucleotide sequence ID" value="NZ_CP022163.1"/>
</dbReference>
<dbReference type="OrthoDB" id="5383382at2"/>
<gene>
    <name evidence="2" type="ORF">MEBOL_007598</name>
</gene>
<feature type="chain" id="PRO_5012806568" description="Lipoprotein" evidence="1">
    <location>
        <begin position="19"/>
        <end position="140"/>
    </location>
</feature>
<proteinExistence type="predicted"/>
<sequence>MKQLLPLLVLSLCTSTLAGCNYRVYIQRKAEWARPEEAEKVRMPSSSEGSISLDGPSLRAIEIAVDEFLPPGSKARSYNEKLERCLSARENYDVSVLKSSDGLFFVTISANLARCGIDDIVFDAGATYGVDSQGRIVLKN</sequence>
<dbReference type="Proteomes" id="UP000217289">
    <property type="component" value="Chromosome"/>
</dbReference>
<evidence type="ECO:0000313" key="3">
    <source>
        <dbReference type="Proteomes" id="UP000217289"/>
    </source>
</evidence>
<organism evidence="2 3">
    <name type="scientific">Melittangium boletus DSM 14713</name>
    <dbReference type="NCBI Taxonomy" id="1294270"/>
    <lineage>
        <taxon>Bacteria</taxon>
        <taxon>Pseudomonadati</taxon>
        <taxon>Myxococcota</taxon>
        <taxon>Myxococcia</taxon>
        <taxon>Myxococcales</taxon>
        <taxon>Cystobacterineae</taxon>
        <taxon>Archangiaceae</taxon>
        <taxon>Melittangium</taxon>
    </lineage>
</organism>
<evidence type="ECO:0008006" key="4">
    <source>
        <dbReference type="Google" id="ProtNLM"/>
    </source>
</evidence>
<reference evidence="2 3" key="1">
    <citation type="submission" date="2017-06" db="EMBL/GenBank/DDBJ databases">
        <authorList>
            <person name="Kim H.J."/>
            <person name="Triplett B.A."/>
        </authorList>
    </citation>
    <scope>NUCLEOTIDE SEQUENCE [LARGE SCALE GENOMIC DNA]</scope>
    <source>
        <strain evidence="2 3">DSM 14713</strain>
    </source>
</reference>
<name>A0A250ISD2_9BACT</name>
<dbReference type="EMBL" id="CP022163">
    <property type="protein sequence ID" value="ATB34097.1"/>
    <property type="molecule type" value="Genomic_DNA"/>
</dbReference>
<keyword evidence="3" id="KW-1185">Reference proteome</keyword>
<protein>
    <recommendedName>
        <fullName evidence="4">Lipoprotein</fullName>
    </recommendedName>
</protein>
<keyword evidence="1" id="KW-0732">Signal</keyword>
<feature type="signal peptide" evidence="1">
    <location>
        <begin position="1"/>
        <end position="18"/>
    </location>
</feature>